<feature type="region of interest" description="Disordered" evidence="1">
    <location>
        <begin position="674"/>
        <end position="747"/>
    </location>
</feature>
<dbReference type="OrthoDB" id="1711508at2759"/>
<keyword evidence="4" id="KW-1185">Reference proteome</keyword>
<dbReference type="PANTHER" id="PTHR12210">
    <property type="entry name" value="DULLARD PROTEIN PHOSPHATASE"/>
    <property type="match status" value="1"/>
</dbReference>
<dbReference type="InterPro" id="IPR023214">
    <property type="entry name" value="HAD_sf"/>
</dbReference>
<dbReference type="InterPro" id="IPR036412">
    <property type="entry name" value="HAD-like_sf"/>
</dbReference>
<proteinExistence type="predicted"/>
<dbReference type="AlphaFoldDB" id="A0A0F7V969"/>
<dbReference type="PROSITE" id="PS50969">
    <property type="entry name" value="FCP1"/>
    <property type="match status" value="1"/>
</dbReference>
<feature type="domain" description="FCP1 homology" evidence="2">
    <location>
        <begin position="302"/>
        <end position="502"/>
    </location>
</feature>
<feature type="compositionally biased region" description="Basic residues" evidence="1">
    <location>
        <begin position="433"/>
        <end position="443"/>
    </location>
</feature>
<dbReference type="EMBL" id="CDHK01000003">
    <property type="protein sequence ID" value="CEO58319.1"/>
    <property type="molecule type" value="Genomic_DNA"/>
</dbReference>
<dbReference type="Pfam" id="PF03031">
    <property type="entry name" value="NIF"/>
    <property type="match status" value="1"/>
</dbReference>
<dbReference type="Gene3D" id="3.40.50.1000">
    <property type="entry name" value="HAD superfamily/HAD-like"/>
    <property type="match status" value="1"/>
</dbReference>
<feature type="region of interest" description="Disordered" evidence="1">
    <location>
        <begin position="258"/>
        <end position="303"/>
    </location>
</feature>
<reference evidence="4" key="1">
    <citation type="journal article" date="2015" name="Genome Announc.">
        <title>Draft genome sequence of the fungus Penicillium brasilianum MG11.</title>
        <authorList>
            <person name="Horn F."/>
            <person name="Linde J."/>
            <person name="Mattern D.J."/>
            <person name="Walther G."/>
            <person name="Guthke R."/>
            <person name="Brakhage A.A."/>
            <person name="Valiante V."/>
        </authorList>
    </citation>
    <scope>NUCLEOTIDE SEQUENCE [LARGE SCALE GENOMIC DNA]</scope>
    <source>
        <strain evidence="4">MG11</strain>
    </source>
</reference>
<feature type="region of interest" description="Disordered" evidence="1">
    <location>
        <begin position="529"/>
        <end position="562"/>
    </location>
</feature>
<evidence type="ECO:0000256" key="1">
    <source>
        <dbReference type="SAM" id="MobiDB-lite"/>
    </source>
</evidence>
<feature type="region of interest" description="Disordered" evidence="1">
    <location>
        <begin position="414"/>
        <end position="454"/>
    </location>
</feature>
<accession>A0A0F7V969</accession>
<dbReference type="SUPFAM" id="SSF56784">
    <property type="entry name" value="HAD-like"/>
    <property type="match status" value="1"/>
</dbReference>
<protein>
    <recommendedName>
        <fullName evidence="2">FCP1 homology domain-containing protein</fullName>
    </recommendedName>
</protein>
<gene>
    <name evidence="3" type="ORF">PMG11_03050</name>
</gene>
<evidence type="ECO:0000313" key="4">
    <source>
        <dbReference type="Proteomes" id="UP000042958"/>
    </source>
</evidence>
<dbReference type="InterPro" id="IPR050365">
    <property type="entry name" value="TIM50"/>
</dbReference>
<sequence>MSRSTCPARSWNLLAQSRRRGYSAQTIPLITHSARSRDTIDSLPREHRSIVRNSAIFNKLARNKQKRQKRAHDAADLAGPVQLPQYANAPEVMMGDMHGGQKKKSLWPAQTPEFNGSVGGQDLPHETSHNAAGVGDHGMQGNPMMPYGSGAAANASGFYAAIPMSNNPASQTANDGGKLPSGNTPASPSNAFGAFNVPSWNPVNANSQSIITPQLQQTFPFFNPMFSNQYSMGNLPPFPMIPPFNPMFPMQTQNMSTMAGSTGQLPNTVQPRRARSPTPPMKRPSPTKEYMLQASKPPQRSPTRRPLLVILDLNGTLIFRKHRKLPPVFARRHGLDEFLDELTSRYAVMIWTSSKPPTLDAICNKLFPAEKRKSMVALWGRDKFGLTQTQYNAKLQVYKELRKVWASPEIQAVYPGNEGVKQPPPPKQSGGKNSKKNRNRHKAGTCPPGQRWDQTNTILIDDSKLKALSEPFNILEIPEFTNDRNIDESNLFTKVLAKLDVLARHDDVSKVLRQWNERVAQGEASILDLDLGPEEEFDDEEDGGTSLLATTAPGTSANPIDLDIRPSLAVQLDPKEATRLRRKARKKEKKAAKAAIAAANQLIQKPQAQAQSSTKASGNADPASPKAAGVTKPSRRKKGKTKPLWAQEPNVERELEPNAHVNIIENAGEKRYSLRRRVQSNSEAATEPLDNQERPRHDHQDLSDRRSVSPVTDDGRRSVSPTTSTASRNTLLDNLEEGLGIKPKRRR</sequence>
<feature type="region of interest" description="Disordered" evidence="1">
    <location>
        <begin position="62"/>
        <end position="81"/>
    </location>
</feature>
<evidence type="ECO:0000313" key="3">
    <source>
        <dbReference type="EMBL" id="CEO58319.1"/>
    </source>
</evidence>
<dbReference type="Proteomes" id="UP000042958">
    <property type="component" value="Unassembled WGS sequence"/>
</dbReference>
<feature type="compositionally biased region" description="Basic residues" evidence="1">
    <location>
        <begin position="580"/>
        <end position="592"/>
    </location>
</feature>
<feature type="compositionally biased region" description="Polar residues" evidence="1">
    <location>
        <begin position="601"/>
        <end position="617"/>
    </location>
</feature>
<feature type="compositionally biased region" description="Basic and acidic residues" evidence="1">
    <location>
        <begin position="691"/>
        <end position="717"/>
    </location>
</feature>
<feature type="compositionally biased region" description="Polar residues" evidence="1">
    <location>
        <begin position="258"/>
        <end position="270"/>
    </location>
</feature>
<feature type="region of interest" description="Disordered" evidence="1">
    <location>
        <begin position="574"/>
        <end position="653"/>
    </location>
</feature>
<organism evidence="3 4">
    <name type="scientific">Penicillium brasilianum</name>
    <dbReference type="NCBI Taxonomy" id="104259"/>
    <lineage>
        <taxon>Eukaryota</taxon>
        <taxon>Fungi</taxon>
        <taxon>Dikarya</taxon>
        <taxon>Ascomycota</taxon>
        <taxon>Pezizomycotina</taxon>
        <taxon>Eurotiomycetes</taxon>
        <taxon>Eurotiomycetidae</taxon>
        <taxon>Eurotiales</taxon>
        <taxon>Aspergillaceae</taxon>
        <taxon>Penicillium</taxon>
    </lineage>
</organism>
<dbReference type="SMART" id="SM00577">
    <property type="entry name" value="CPDc"/>
    <property type="match status" value="1"/>
</dbReference>
<feature type="compositionally biased region" description="Acidic residues" evidence="1">
    <location>
        <begin position="531"/>
        <end position="543"/>
    </location>
</feature>
<feature type="compositionally biased region" description="Polar residues" evidence="1">
    <location>
        <begin position="547"/>
        <end position="558"/>
    </location>
</feature>
<dbReference type="InterPro" id="IPR004274">
    <property type="entry name" value="FCP1_dom"/>
</dbReference>
<feature type="region of interest" description="Disordered" evidence="1">
    <location>
        <begin position="117"/>
        <end position="141"/>
    </location>
</feature>
<dbReference type="STRING" id="104259.A0A0F7V969"/>
<evidence type="ECO:0000259" key="2">
    <source>
        <dbReference type="PROSITE" id="PS50969"/>
    </source>
</evidence>
<feature type="compositionally biased region" description="Polar residues" evidence="1">
    <location>
        <begin position="719"/>
        <end position="732"/>
    </location>
</feature>
<name>A0A0F7V969_PENBI</name>